<name>A0A7R9M1T5_9ACAR</name>
<dbReference type="Proteomes" id="UP000728032">
    <property type="component" value="Unassembled WGS sequence"/>
</dbReference>
<dbReference type="AlphaFoldDB" id="A0A7R9M1T5"/>
<feature type="region of interest" description="Disordered" evidence="1">
    <location>
        <begin position="201"/>
        <end position="227"/>
    </location>
</feature>
<dbReference type="Pfam" id="PF08737">
    <property type="entry name" value="Rgp1"/>
    <property type="match status" value="2"/>
</dbReference>
<keyword evidence="3" id="KW-1185">Reference proteome</keyword>
<dbReference type="InterPro" id="IPR014848">
    <property type="entry name" value="Rgp1"/>
</dbReference>
<gene>
    <name evidence="2" type="ORF">ONB1V03_LOCUS8608</name>
</gene>
<proteinExistence type="predicted"/>
<reference evidence="2" key="1">
    <citation type="submission" date="2020-11" db="EMBL/GenBank/DDBJ databases">
        <authorList>
            <person name="Tran Van P."/>
        </authorList>
    </citation>
    <scope>NUCLEOTIDE SEQUENCE</scope>
</reference>
<feature type="non-terminal residue" evidence="2">
    <location>
        <position position="453"/>
    </location>
</feature>
<dbReference type="EMBL" id="OC919821">
    <property type="protein sequence ID" value="CAD7651940.1"/>
    <property type="molecule type" value="Genomic_DNA"/>
</dbReference>
<organism evidence="2">
    <name type="scientific">Oppiella nova</name>
    <dbReference type="NCBI Taxonomy" id="334625"/>
    <lineage>
        <taxon>Eukaryota</taxon>
        <taxon>Metazoa</taxon>
        <taxon>Ecdysozoa</taxon>
        <taxon>Arthropoda</taxon>
        <taxon>Chelicerata</taxon>
        <taxon>Arachnida</taxon>
        <taxon>Acari</taxon>
        <taxon>Acariformes</taxon>
        <taxon>Sarcoptiformes</taxon>
        <taxon>Oribatida</taxon>
        <taxon>Brachypylina</taxon>
        <taxon>Oppioidea</taxon>
        <taxon>Oppiidae</taxon>
        <taxon>Oppiella</taxon>
    </lineage>
</organism>
<accession>A0A7R9M1T5</accession>
<protein>
    <recommendedName>
        <fullName evidence="4">RAB6A-GEF complex partner protein 2</fullName>
    </recommendedName>
</protein>
<evidence type="ECO:0000313" key="3">
    <source>
        <dbReference type="Proteomes" id="UP000728032"/>
    </source>
</evidence>
<sequence>LSLTAAMIEISARLTRGAVYFTEETIKCVITFTNVNQLSIHSNHNNHSNGLNGGPSGVKTRPPKDREVETLCWAGVQIHCYCSVDETKVVDNDHQSSAPAVQTSTDTSFNPCLMRGEKGRVLYASSPKILFCDLNLSPNESKCYAYSETIPDWVPPSYNGLKVKYHYKLSIGTQRVNASIQLLRIPIRILSIDNHCNPNPIPNSLNAKHRNSNQNHESNDDTSDECFVDDPKRKDSVVSTESTNCALNETNDSSPNTVLDVSLHRLDCLTAKRCPQSYVITNQLGKVAKFCVLKGTFKLGEDIVGIFNFAESTVPCVQFSVTLQSEEVIREEYRVKDLKPSSFTQTTSYGKYNEFCLHMNHSQMILSVPLTVTPTFVSDMISLSWKLHFEFVTTKPEDTQNTVRTDSQGVMEQSPALLNVQTMVWDLPILIYATHPIQVARGFQIPAASTLTV</sequence>
<evidence type="ECO:0000256" key="1">
    <source>
        <dbReference type="SAM" id="MobiDB-lite"/>
    </source>
</evidence>
<evidence type="ECO:0008006" key="4">
    <source>
        <dbReference type="Google" id="ProtNLM"/>
    </source>
</evidence>
<dbReference type="PANTHER" id="PTHR12507">
    <property type="entry name" value="REDUCED GROWTH PHENOTYPE 1 RGP1, YEAST -RELATED"/>
    <property type="match status" value="1"/>
</dbReference>
<evidence type="ECO:0000313" key="2">
    <source>
        <dbReference type="EMBL" id="CAD7651940.1"/>
    </source>
</evidence>
<dbReference type="EMBL" id="CAJPVJ010004996">
    <property type="protein sequence ID" value="CAG2169124.1"/>
    <property type="molecule type" value="Genomic_DNA"/>
</dbReference>
<feature type="compositionally biased region" description="Polar residues" evidence="1">
    <location>
        <begin position="201"/>
        <end position="216"/>
    </location>
</feature>
<dbReference type="OrthoDB" id="1918at2759"/>